<dbReference type="RefSeq" id="WP_159965504.1">
    <property type="nucleotide sequence ID" value="NZ_APKE01000022.1"/>
</dbReference>
<feature type="domain" description="Glucosamine inositolphosphorylceramide transferase 1 N-terminal" evidence="3">
    <location>
        <begin position="273"/>
        <end position="487"/>
    </location>
</feature>
<dbReference type="InterPro" id="IPR023296">
    <property type="entry name" value="Glyco_hydro_beta-prop_sf"/>
</dbReference>
<evidence type="ECO:0000313" key="4">
    <source>
        <dbReference type="EMBL" id="KAF0675864.1"/>
    </source>
</evidence>
<keyword evidence="1" id="KW-0858">Xylan degradation</keyword>
<comment type="caution">
    <text evidence="4">The sequence shown here is derived from an EMBL/GenBank/DDBJ whole genome shotgun (WGS) entry which is preliminary data.</text>
</comment>
<dbReference type="Pfam" id="PF24793">
    <property type="entry name" value="GINT1_N"/>
    <property type="match status" value="1"/>
</dbReference>
<dbReference type="EMBL" id="APKE01000022">
    <property type="protein sequence ID" value="KAF0675864.1"/>
    <property type="molecule type" value="Genomic_DNA"/>
</dbReference>
<evidence type="ECO:0000256" key="2">
    <source>
        <dbReference type="ARBA" id="ARBA00023277"/>
    </source>
</evidence>
<dbReference type="PANTHER" id="PTHR43772:SF2">
    <property type="entry name" value="PUTATIVE (AFU_ORTHOLOGUE AFUA_2G04480)-RELATED"/>
    <property type="match status" value="1"/>
</dbReference>
<dbReference type="InterPro" id="IPR052176">
    <property type="entry name" value="Glycosyl_Hydrlase_43_Enz"/>
</dbReference>
<organism evidence="4 5">
    <name type="scientific">Profundibacterium mesophilum KAUST100406-0324</name>
    <dbReference type="NCBI Taxonomy" id="1037889"/>
    <lineage>
        <taxon>Bacteria</taxon>
        <taxon>Pseudomonadati</taxon>
        <taxon>Pseudomonadota</taxon>
        <taxon>Alphaproteobacteria</taxon>
        <taxon>Rhodobacterales</taxon>
        <taxon>Roseobacteraceae</taxon>
        <taxon>Profundibacterium</taxon>
    </lineage>
</organism>
<keyword evidence="2" id="KW-0119">Carbohydrate metabolism</keyword>
<evidence type="ECO:0000313" key="5">
    <source>
        <dbReference type="Proteomes" id="UP000698242"/>
    </source>
</evidence>
<keyword evidence="5" id="KW-1185">Reference proteome</keyword>
<dbReference type="PANTHER" id="PTHR43772">
    <property type="entry name" value="ENDO-1,4-BETA-XYLANASE"/>
    <property type="match status" value="1"/>
</dbReference>
<dbReference type="SUPFAM" id="SSF75005">
    <property type="entry name" value="Arabinanase/levansucrase/invertase"/>
    <property type="match status" value="1"/>
</dbReference>
<proteinExistence type="predicted"/>
<sequence>MPRPFAAASTLGPDLRAHGLRIGAILSDPERPDPGAIRLLNLLVEDPRFDLLYIAQGTPAASPRRVTRAILAAERRIMGLKAAAPPLDPRLHDIPRRSPEPCDVLVDLSGVAVTPSLAALSRFGLWQLDLHGTGSGHRPSVTGQIMSPVRLQMHTCAPGRADCTCETIAHARFDVKFLASRNDDLLREKSVQIIVNALRHLALHDTPPAPLPPSPLQTHGDKSRMGYPFRVGRELLRRVEQRAKARLGRRPGAFTLRLAQGDPLDFDPARAREIAIPGNRYWADPFLFAHAGETYLFFEDYDYGTRRGHIGVGRIEDDAFIEIGPAMTAPHHLSYPMVFAHGGEIYMMPETHQTGRVEVHRALSFPDRWTLFATALDGTGAVDSGLVEHEGQWWLFTNLANDRHGDFGSELHLFMVDGPDLGNPVPHPLNPVVVGSDRARGGGRIFARDGHLYRCAQDNTHGTYGYGLNIMRIEALTPTEYREHRVRHLTPDFAPGHIGIHHVDALDGLVVFDARRV</sequence>
<dbReference type="Proteomes" id="UP000698242">
    <property type="component" value="Unassembled WGS sequence"/>
</dbReference>
<dbReference type="Gene3D" id="2.115.10.20">
    <property type="entry name" value="Glycosyl hydrolase domain, family 43"/>
    <property type="match status" value="1"/>
</dbReference>
<evidence type="ECO:0000256" key="1">
    <source>
        <dbReference type="ARBA" id="ARBA00022651"/>
    </source>
</evidence>
<dbReference type="AlphaFoldDB" id="A0A921NW52"/>
<dbReference type="GO" id="GO:0045493">
    <property type="term" value="P:xylan catabolic process"/>
    <property type="evidence" value="ECO:0007669"/>
    <property type="project" value="UniProtKB-KW"/>
</dbReference>
<reference evidence="4" key="1">
    <citation type="submission" date="2013-03" db="EMBL/GenBank/DDBJ databases">
        <title>Genome Sequence of the Profundibacterium mesophilum strain KAUST100406-0324T from Red Sea, a novel genus in the family Rhodobacteraceae.</title>
        <authorList>
            <person name="Essack M."/>
            <person name="Alam I."/>
            <person name="Lafi F."/>
            <person name="Alawi W."/>
            <person name="Kamanu F."/>
            <person name="Al-Suwailem A."/>
            <person name="Lee O.O."/>
            <person name="Xu Y."/>
            <person name="Bajic V."/>
            <person name="Qian P.-Y."/>
            <person name="Archer J."/>
        </authorList>
    </citation>
    <scope>NUCLEOTIDE SEQUENCE</scope>
    <source>
        <strain evidence="4">KAUST100406-0324</strain>
    </source>
</reference>
<accession>A0A921NW52</accession>
<dbReference type="OrthoDB" id="3771157at2"/>
<name>A0A921NW52_9RHOB</name>
<dbReference type="InterPro" id="IPR056442">
    <property type="entry name" value="GINT1_N"/>
</dbReference>
<protein>
    <recommendedName>
        <fullName evidence="3">Glucosamine inositolphosphorylceramide transferase 1 N-terminal domain-containing protein</fullName>
    </recommendedName>
</protein>
<gene>
    <name evidence="4" type="ORF">PMES_01950</name>
</gene>
<evidence type="ECO:0000259" key="3">
    <source>
        <dbReference type="Pfam" id="PF24793"/>
    </source>
</evidence>
<keyword evidence="1" id="KW-0624">Polysaccharide degradation</keyword>